<dbReference type="SUPFAM" id="SSF53335">
    <property type="entry name" value="S-adenosyl-L-methionine-dependent methyltransferases"/>
    <property type="match status" value="1"/>
</dbReference>
<gene>
    <name evidence="1" type="ORF">METZ01_LOCUS110114</name>
</gene>
<dbReference type="InterPro" id="IPR029063">
    <property type="entry name" value="SAM-dependent_MTases_sf"/>
</dbReference>
<name>A0A381WXU6_9ZZZZ</name>
<organism evidence="1">
    <name type="scientific">marine metagenome</name>
    <dbReference type="NCBI Taxonomy" id="408172"/>
    <lineage>
        <taxon>unclassified sequences</taxon>
        <taxon>metagenomes</taxon>
        <taxon>ecological metagenomes</taxon>
    </lineage>
</organism>
<evidence type="ECO:0008006" key="2">
    <source>
        <dbReference type="Google" id="ProtNLM"/>
    </source>
</evidence>
<dbReference type="AlphaFoldDB" id="A0A381WXU6"/>
<dbReference type="EMBL" id="UINC01013214">
    <property type="protein sequence ID" value="SVA57260.1"/>
    <property type="molecule type" value="Genomic_DNA"/>
</dbReference>
<accession>A0A381WXU6</accession>
<reference evidence="1" key="1">
    <citation type="submission" date="2018-05" db="EMBL/GenBank/DDBJ databases">
        <authorList>
            <person name="Lanie J.A."/>
            <person name="Ng W.-L."/>
            <person name="Kazmierczak K.M."/>
            <person name="Andrzejewski T.M."/>
            <person name="Davidsen T.M."/>
            <person name="Wayne K.J."/>
            <person name="Tettelin H."/>
            <person name="Glass J.I."/>
            <person name="Rusch D."/>
            <person name="Podicherti R."/>
            <person name="Tsui H.-C.T."/>
            <person name="Winkler M.E."/>
        </authorList>
    </citation>
    <scope>NUCLEOTIDE SEQUENCE</scope>
</reference>
<protein>
    <recommendedName>
        <fullName evidence="2">Methyltransferase type 11 domain-containing protein</fullName>
    </recommendedName>
</protein>
<evidence type="ECO:0000313" key="1">
    <source>
        <dbReference type="EMBL" id="SVA57260.1"/>
    </source>
</evidence>
<dbReference type="CDD" id="cd02440">
    <property type="entry name" value="AdoMet_MTases"/>
    <property type="match status" value="1"/>
</dbReference>
<dbReference type="Gene3D" id="3.40.50.150">
    <property type="entry name" value="Vaccinia Virus protein VP39"/>
    <property type="match status" value="1"/>
</dbReference>
<proteinExistence type="predicted"/>
<dbReference type="Pfam" id="PF13489">
    <property type="entry name" value="Methyltransf_23"/>
    <property type="match status" value="1"/>
</dbReference>
<dbReference type="PANTHER" id="PTHR43861">
    <property type="entry name" value="TRANS-ACONITATE 2-METHYLTRANSFERASE-RELATED"/>
    <property type="match status" value="1"/>
</dbReference>
<sequence length="295" mass="33846">MDSLVFTNCQLCKANSPKFLYVIPGFKGDHRKFNVVKCSACDFVYINPRYSEKENIELYEESYYTDQVKDLSGNVRSFIDDREDKTNDHRIEWGFLKKYKRGGRILDFGSGPGFFLDSIDGNWGKYAVDTSSFSINNIQDPTIKKFRGTLLEAEYQDNFFDVIYVGHTLDRLTNLSETLSELRRVLNVNGVMLAVTPNIGSLCARVFKERYRLLYSNHLVYFSTETLKAFFSQSGFKLLDVKYPYCGTSFFSYSGFFLGTGKILLQVFSNMFKVPIKMVSPPYPGNLISVIVVRS</sequence>